<sequence>MALPGNTTTATSPPADPGYLSTSSSDFNINAPPTPPRDSDGSGVAKAAGKVQPGTPADGSRNQRVGIPDRRRSQRPISGRQGSGDSYRRGKGLGPRIPIKVSPAPTPAPAAAQASAMSMADVRNGMRLQDDDLTPDESSDAFEDAAEMAGGFPRSPSRNSSVEKSDGEGPVGLGINGNGASDTSHSTADDKRGLDVDLKPKMSARLSRWVSDEPVMSMAAENNTPTHSRQATAEKVPALVEEPTKVQQEKERPVSSEVPSAASQASRPVSGTVITGPSMKQELGGDNSASPPMPDNDQTPVRPSHSRQTTLETAPALVAKPPSEDQELSVPPVTSSPPRHSRGHSRQITAETAPSLIPGAFTPEEERAVSLEAELTPRQPRSHSRQVTAEATPAVVAEPPTPTLESSIMAGLRSHSRNNTAEAVPVLAPPEREADQERSMSPTKVQLRDDSPHKMVRGLSGDVPLASPHPPSSLGRVQALESRHIGDQQTSTSPPPPGGLMRSASTRMGAFLGRMGSIRKPGRSPPGPRQKGRFAVERRNTAQSITSITSNGEDRLATISDGPEGENGTNVRPSLQDQFQNLRKQEEYSIPGANGYLGDEEKTPTMRTTSDAGFEIPASPAKESPDFRSRRASSAVSGMRSPPMNPSLPPGTASGMTAGPSEGPQDVDWDLWQAVVYEGPSALAKSSGDELRLAIASGIPPAIRGVVWQVLAESKNAELENMYRTLKARGTAGQEQLSSEPQRPESLSRQASQNNVNGTVEREEKDSEVSSSRASIRSVSSTPATSNMASPPPSAQGDELDLKGKLMVEKQKREAAALSKLEKAIKRDLGTRTSYSKFTQAAGLQDGLFGVCKAYALFDEGVGYAQGMNFIAMPLLFNMTEEEAFTLLVRLMSRYDVRSMFTGDMSGLHLRLYQFERLLEDHDPALYCHLRRRNVGPQLYATQWFLTLFAYRFPLQLVLRVYDLVFSEGLTAILKFGLVLMQHNRDTLLAMKDMGHLTNFLKEKVFDVYIDRSPSASSLLDSGFFGSVTGGADRELYRADEMVRDACEIQILDSTLVQYTAEWDESQRQTHEVSVELETLRATTGHLTHKIRTLEERSQQQDNEHVTLASDLVRIKLENDTLQDENEGLKVKVAELEKMVDAQPAEVESRLKEEMDRILTRNGEVQGENRVLKEEMEEMEQQLVMAKMARAETQSEYDALIQKWTNVQSLLSGK</sequence>
<protein>
    <submittedName>
        <fullName evidence="1">Uncharacterized protein</fullName>
    </submittedName>
</protein>
<proteinExistence type="predicted"/>
<dbReference type="Proteomes" id="UP001281147">
    <property type="component" value="Unassembled WGS sequence"/>
</dbReference>
<dbReference type="EMBL" id="JAUTXU010000314">
    <property type="protein sequence ID" value="KAK3686536.1"/>
    <property type="molecule type" value="Genomic_DNA"/>
</dbReference>
<organism evidence="1 2">
    <name type="scientific">Vermiconidia calcicola</name>
    <dbReference type="NCBI Taxonomy" id="1690605"/>
    <lineage>
        <taxon>Eukaryota</taxon>
        <taxon>Fungi</taxon>
        <taxon>Dikarya</taxon>
        <taxon>Ascomycota</taxon>
        <taxon>Pezizomycotina</taxon>
        <taxon>Dothideomycetes</taxon>
        <taxon>Dothideomycetidae</taxon>
        <taxon>Mycosphaerellales</taxon>
        <taxon>Extremaceae</taxon>
        <taxon>Vermiconidia</taxon>
    </lineage>
</organism>
<evidence type="ECO:0000313" key="2">
    <source>
        <dbReference type="Proteomes" id="UP001281147"/>
    </source>
</evidence>
<gene>
    <name evidence="1" type="ORF">LTR37_019706</name>
</gene>
<name>A0ACC3MDG2_9PEZI</name>
<evidence type="ECO:0000313" key="1">
    <source>
        <dbReference type="EMBL" id="KAK3686536.1"/>
    </source>
</evidence>
<keyword evidence="2" id="KW-1185">Reference proteome</keyword>
<accession>A0ACC3MDG2</accession>
<reference evidence="1" key="1">
    <citation type="submission" date="2023-07" db="EMBL/GenBank/DDBJ databases">
        <title>Black Yeasts Isolated from many extreme environments.</title>
        <authorList>
            <person name="Coleine C."/>
            <person name="Stajich J.E."/>
            <person name="Selbmann L."/>
        </authorList>
    </citation>
    <scope>NUCLEOTIDE SEQUENCE</scope>
    <source>
        <strain evidence="1">CCFEE 5714</strain>
    </source>
</reference>
<comment type="caution">
    <text evidence="1">The sequence shown here is derived from an EMBL/GenBank/DDBJ whole genome shotgun (WGS) entry which is preliminary data.</text>
</comment>